<evidence type="ECO:0000256" key="5">
    <source>
        <dbReference type="ARBA" id="ARBA00023054"/>
    </source>
</evidence>
<organism evidence="12 14">
    <name type="scientific">Didymodactylos carnosus</name>
    <dbReference type="NCBI Taxonomy" id="1234261"/>
    <lineage>
        <taxon>Eukaryota</taxon>
        <taxon>Metazoa</taxon>
        <taxon>Spiralia</taxon>
        <taxon>Gnathifera</taxon>
        <taxon>Rotifera</taxon>
        <taxon>Eurotatoria</taxon>
        <taxon>Bdelloidea</taxon>
        <taxon>Philodinida</taxon>
        <taxon>Philodinidae</taxon>
        <taxon>Didymodactylos</taxon>
    </lineage>
</organism>
<evidence type="ECO:0000256" key="4">
    <source>
        <dbReference type="ARBA" id="ARBA00022490"/>
    </source>
</evidence>
<gene>
    <name evidence="12" type="ORF">GPM918_LOCUS44813</name>
    <name evidence="13" type="ORF">SRO942_LOCUS46865</name>
</gene>
<keyword evidence="7" id="KW-0206">Cytoskeleton</keyword>
<evidence type="ECO:0000256" key="3">
    <source>
        <dbReference type="ARBA" id="ARBA00015392"/>
    </source>
</evidence>
<dbReference type="EMBL" id="CAJOBC010115121">
    <property type="protein sequence ID" value="CAF4547860.1"/>
    <property type="molecule type" value="Genomic_DNA"/>
</dbReference>
<comment type="similarity">
    <text evidence="2">Belongs to the BBOF1 family.</text>
</comment>
<accession>A0A816DM45</accession>
<sequence>IGDFTKQIRQLEEKLNRKESDLEIVRHELNQVKEFRKKKAQMQNELEEIKEAMLWNEREHKETLGKLEQKFFEEKMRLQQESNKKIEEIAARAQDEAIKSLDETSKNVYKENVSLTESVRIFKTELDELQKMKEILLRQNANMNSEKELNELLVKEKVEQSQKQNKSIKEVYISLC</sequence>
<comment type="caution">
    <text evidence="12">The sequence shown here is derived from an EMBL/GenBank/DDBJ whole genome shotgun (WGS) entry which is preliminary data.</text>
</comment>
<dbReference type="AlphaFoldDB" id="A0A816DM45"/>
<evidence type="ECO:0000256" key="6">
    <source>
        <dbReference type="ARBA" id="ARBA00023069"/>
    </source>
</evidence>
<feature type="coiled-coil region" evidence="10">
    <location>
        <begin position="1"/>
        <end position="146"/>
    </location>
</feature>
<name>A0A816DM45_9BILA</name>
<evidence type="ECO:0000256" key="1">
    <source>
        <dbReference type="ARBA" id="ARBA00004120"/>
    </source>
</evidence>
<keyword evidence="6" id="KW-0969">Cilium</keyword>
<dbReference type="InterPro" id="IPR032777">
    <property type="entry name" value="DUF4515"/>
</dbReference>
<evidence type="ECO:0000256" key="9">
    <source>
        <dbReference type="ARBA" id="ARBA00031573"/>
    </source>
</evidence>
<evidence type="ECO:0000256" key="8">
    <source>
        <dbReference type="ARBA" id="ARBA00023273"/>
    </source>
</evidence>
<reference evidence="12" key="1">
    <citation type="submission" date="2021-02" db="EMBL/GenBank/DDBJ databases">
        <authorList>
            <person name="Nowell W R."/>
        </authorList>
    </citation>
    <scope>NUCLEOTIDE SEQUENCE</scope>
</reference>
<dbReference type="Proteomes" id="UP000681722">
    <property type="component" value="Unassembled WGS sequence"/>
</dbReference>
<evidence type="ECO:0000313" key="14">
    <source>
        <dbReference type="Proteomes" id="UP000663829"/>
    </source>
</evidence>
<keyword evidence="5 10" id="KW-0175">Coiled coil</keyword>
<evidence type="ECO:0000256" key="10">
    <source>
        <dbReference type="SAM" id="Coils"/>
    </source>
</evidence>
<comment type="subcellular location">
    <subcellularLocation>
        <location evidence="1">Cytoplasm</location>
        <location evidence="1">Cytoskeleton</location>
        <location evidence="1">Cilium basal body</location>
    </subcellularLocation>
</comment>
<evidence type="ECO:0000256" key="2">
    <source>
        <dbReference type="ARBA" id="ARBA00007508"/>
    </source>
</evidence>
<feature type="non-terminal residue" evidence="12">
    <location>
        <position position="1"/>
    </location>
</feature>
<evidence type="ECO:0000313" key="13">
    <source>
        <dbReference type="EMBL" id="CAF4547860.1"/>
    </source>
</evidence>
<keyword evidence="4" id="KW-0963">Cytoplasm</keyword>
<keyword evidence="8" id="KW-0966">Cell projection</keyword>
<dbReference type="Pfam" id="PF14988">
    <property type="entry name" value="DUF4515"/>
    <property type="match status" value="1"/>
</dbReference>
<evidence type="ECO:0000313" key="12">
    <source>
        <dbReference type="EMBL" id="CAF1638943.1"/>
    </source>
</evidence>
<evidence type="ECO:0000259" key="11">
    <source>
        <dbReference type="Pfam" id="PF14988"/>
    </source>
</evidence>
<dbReference type="Proteomes" id="UP000663829">
    <property type="component" value="Unassembled WGS sequence"/>
</dbReference>
<dbReference type="EMBL" id="CAJNOQ010046499">
    <property type="protein sequence ID" value="CAF1638943.1"/>
    <property type="molecule type" value="Genomic_DNA"/>
</dbReference>
<feature type="domain" description="DUF4515" evidence="11">
    <location>
        <begin position="4"/>
        <end position="153"/>
    </location>
</feature>
<dbReference type="PANTHER" id="PTHR14845:SF5">
    <property type="entry name" value="BASAL BODY-ORIENTATION FACTOR 1"/>
    <property type="match status" value="1"/>
</dbReference>
<keyword evidence="14" id="KW-1185">Reference proteome</keyword>
<evidence type="ECO:0000256" key="7">
    <source>
        <dbReference type="ARBA" id="ARBA00023212"/>
    </source>
</evidence>
<dbReference type="OrthoDB" id="441129at2759"/>
<protein>
    <recommendedName>
        <fullName evidence="3">Basal body-orientation factor 1</fullName>
    </recommendedName>
    <alternativeName>
        <fullName evidence="9">Coiled-coil domain-containing protein 176</fullName>
    </alternativeName>
</protein>
<proteinExistence type="inferred from homology"/>
<dbReference type="PANTHER" id="PTHR14845">
    <property type="entry name" value="COILED-COIL DOMAIN-CONTAINING 166"/>
    <property type="match status" value="1"/>
</dbReference>